<dbReference type="InterPro" id="IPR005630">
    <property type="entry name" value="Terpene_synthase_metal-bd"/>
</dbReference>
<dbReference type="GO" id="GO:0010333">
    <property type="term" value="F:terpene synthase activity"/>
    <property type="evidence" value="ECO:0007669"/>
    <property type="project" value="InterPro"/>
</dbReference>
<dbReference type="Pfam" id="PF03936">
    <property type="entry name" value="Terpene_synth_C"/>
    <property type="match status" value="1"/>
</dbReference>
<dbReference type="GO" id="GO:0000287">
    <property type="term" value="F:magnesium ion binding"/>
    <property type="evidence" value="ECO:0007669"/>
    <property type="project" value="InterPro"/>
</dbReference>
<accession>A0A835EEL4</accession>
<dbReference type="InterPro" id="IPR050148">
    <property type="entry name" value="Terpene_synthase-like"/>
</dbReference>
<comment type="caution">
    <text evidence="3">The sequence shown here is derived from an EMBL/GenBank/DDBJ whole genome shotgun (WGS) entry which is preliminary data.</text>
</comment>
<dbReference type="SFLD" id="SFLDS00005">
    <property type="entry name" value="Isoprenoid_Synthase_Type_I"/>
    <property type="match status" value="1"/>
</dbReference>
<dbReference type="InterPro" id="IPR034741">
    <property type="entry name" value="Terpene_cyclase-like_1_C"/>
</dbReference>
<feature type="domain" description="Terpene synthase metal-binding" evidence="2">
    <location>
        <begin position="72"/>
        <end position="269"/>
    </location>
</feature>
<organism evidence="3 4">
    <name type="scientific">Digitaria exilis</name>
    <dbReference type="NCBI Taxonomy" id="1010633"/>
    <lineage>
        <taxon>Eukaryota</taxon>
        <taxon>Viridiplantae</taxon>
        <taxon>Streptophyta</taxon>
        <taxon>Embryophyta</taxon>
        <taxon>Tracheophyta</taxon>
        <taxon>Spermatophyta</taxon>
        <taxon>Magnoliopsida</taxon>
        <taxon>Liliopsida</taxon>
        <taxon>Poales</taxon>
        <taxon>Poaceae</taxon>
        <taxon>PACMAD clade</taxon>
        <taxon>Panicoideae</taxon>
        <taxon>Panicodae</taxon>
        <taxon>Paniceae</taxon>
        <taxon>Anthephorinae</taxon>
        <taxon>Digitaria</taxon>
    </lineage>
</organism>
<evidence type="ECO:0000313" key="3">
    <source>
        <dbReference type="EMBL" id="KAF8691369.1"/>
    </source>
</evidence>
<dbReference type="OrthoDB" id="1877784at2759"/>
<protein>
    <recommendedName>
        <fullName evidence="2">Terpene synthase metal-binding domain-containing protein</fullName>
    </recommendedName>
</protein>
<dbReference type="PANTHER" id="PTHR31225">
    <property type="entry name" value="OS04G0344100 PROTEIN-RELATED"/>
    <property type="match status" value="1"/>
</dbReference>
<dbReference type="Gene3D" id="1.50.10.130">
    <property type="entry name" value="Terpene synthase, N-terminal domain"/>
    <property type="match status" value="1"/>
</dbReference>
<dbReference type="GO" id="GO:0016114">
    <property type="term" value="P:terpenoid biosynthetic process"/>
    <property type="evidence" value="ECO:0007669"/>
    <property type="project" value="InterPro"/>
</dbReference>
<evidence type="ECO:0000313" key="4">
    <source>
        <dbReference type="Proteomes" id="UP000636709"/>
    </source>
</evidence>
<evidence type="ECO:0000259" key="2">
    <source>
        <dbReference type="Pfam" id="PF03936"/>
    </source>
</evidence>
<dbReference type="PANTHER" id="PTHR31225:SF228">
    <property type="entry name" value="ALPHA-TERPINEOL SYNTHASE, CHLOROPLASTIC"/>
    <property type="match status" value="1"/>
</dbReference>
<name>A0A835EEL4_9POAL</name>
<dbReference type="EMBL" id="JACEFO010001965">
    <property type="protein sequence ID" value="KAF8691369.1"/>
    <property type="molecule type" value="Genomic_DNA"/>
</dbReference>
<dbReference type="Proteomes" id="UP000636709">
    <property type="component" value="Unassembled WGS sequence"/>
</dbReference>
<dbReference type="SFLD" id="SFLDG01019">
    <property type="entry name" value="Terpene_Cyclase_Like_1_C_Termi"/>
    <property type="match status" value="1"/>
</dbReference>
<sequence>MEGSLVNEIKHALEIPLPRRVRIYEAKYHISVHRKDTEGEELIIELAKLNSNRMQLQYQQELNIITRWWNGLELPSKLSFARDRVVECYFWIVGVYFEPSYSRGRIILAKVLAIVSILDDTYDVYGTLEECELFTKCMYSWDLAGAYGLPDNMKVILEKVLETCQSIDNELAQRRNFAWPTSKMQIVDLVRAYNNEVKWREQGYVSATVAEHLLVSARSGACHLLSCASFVGMGDVATEEAFDWVCSVPKIVQALCVVLRLSDDLRSYEVIFLLLN</sequence>
<evidence type="ECO:0000256" key="1">
    <source>
        <dbReference type="ARBA" id="ARBA00022723"/>
    </source>
</evidence>
<dbReference type="AlphaFoldDB" id="A0A835EEL4"/>
<dbReference type="InterPro" id="IPR036965">
    <property type="entry name" value="Terpene_synth_N_sf"/>
</dbReference>
<keyword evidence="1" id="KW-0479">Metal-binding</keyword>
<keyword evidence="4" id="KW-1185">Reference proteome</keyword>
<dbReference type="InterPro" id="IPR008949">
    <property type="entry name" value="Isoprenoid_synthase_dom_sf"/>
</dbReference>
<dbReference type="SUPFAM" id="SSF48576">
    <property type="entry name" value="Terpenoid synthases"/>
    <property type="match status" value="1"/>
</dbReference>
<gene>
    <name evidence="3" type="ORF">HU200_040500</name>
</gene>
<reference evidence="3" key="1">
    <citation type="submission" date="2020-07" db="EMBL/GenBank/DDBJ databases">
        <title>Genome sequence and genetic diversity analysis of an under-domesticated orphan crop, white fonio (Digitaria exilis).</title>
        <authorList>
            <person name="Bennetzen J.L."/>
            <person name="Chen S."/>
            <person name="Ma X."/>
            <person name="Wang X."/>
            <person name="Yssel A.E.J."/>
            <person name="Chaluvadi S.R."/>
            <person name="Johnson M."/>
            <person name="Gangashetty P."/>
            <person name="Hamidou F."/>
            <person name="Sanogo M.D."/>
            <person name="Zwaenepoel A."/>
            <person name="Wallace J."/>
            <person name="Van De Peer Y."/>
            <person name="Van Deynze A."/>
        </authorList>
    </citation>
    <scope>NUCLEOTIDE SEQUENCE</scope>
    <source>
        <tissue evidence="3">Leaves</tissue>
    </source>
</reference>
<proteinExistence type="predicted"/>
<dbReference type="Gene3D" id="1.10.600.10">
    <property type="entry name" value="Farnesyl Diphosphate Synthase"/>
    <property type="match status" value="1"/>
</dbReference>